<dbReference type="RefSeq" id="WP_133418348.1">
    <property type="nucleotide sequence ID" value="NZ_SCWD01000006.1"/>
</dbReference>
<comment type="similarity">
    <text evidence="1">Belongs to the AdoMet synthetase 2 family.</text>
</comment>
<dbReference type="PANTHER" id="PTHR36697">
    <property type="entry name" value="S-ADENOSYLMETHIONINE SYNTHASE"/>
    <property type="match status" value="1"/>
</dbReference>
<sequence>MTISINYSHTSPEKLDYEVVERKGLGHPDTLADGIAELAEIEYSKYCLSKFGCIPHHNFDKLMILGGNCEQKFGKGVFKNPIQVIFMGRGTKDFNGTPIPLKEIQIASAKKYIKRVLPHLNVEDPKMITFDSVTSNYTTKPFWFKPRDINDLPEYSEDGPFANDTATMISYWPLTPCEQIALFLESYFYLKNEDDLPYPRFKEFGGDIKVMVVRDKDEITATLAVPQVTTFTHSKDEYISRLKSLKMSLESIVSQNFPHNKINLIINPSDSLYLVTAGSCIDFGEEGAVGRGNKTHGIISSFRPNTMEAPHGKNSTYFVGKVLGYQADKIAKDIYDTLNTPCQVILRANIGDKLYSPSKIIVSTTEKVDEKIIEKIVLDSLSLKRKTTDILIESQPFLPNFKQECYYEKN</sequence>
<dbReference type="Proteomes" id="UP000295280">
    <property type="component" value="Unassembled WGS sequence"/>
</dbReference>
<proteinExistence type="inferred from homology"/>
<dbReference type="Gene3D" id="3.30.300.340">
    <property type="entry name" value="S-adenosylmethionine synthetase, N-terminal domain"/>
    <property type="match status" value="1"/>
</dbReference>
<dbReference type="OrthoDB" id="9770738at2"/>
<evidence type="ECO:0000256" key="1">
    <source>
        <dbReference type="ARBA" id="ARBA00006892"/>
    </source>
</evidence>
<evidence type="ECO:0000313" key="3">
    <source>
        <dbReference type="Proteomes" id="UP000295280"/>
    </source>
</evidence>
<organism evidence="2 3">
    <name type="scientific">Macrococcus carouselicus</name>
    <dbReference type="NCBI Taxonomy" id="69969"/>
    <lineage>
        <taxon>Bacteria</taxon>
        <taxon>Bacillati</taxon>
        <taxon>Bacillota</taxon>
        <taxon>Bacilli</taxon>
        <taxon>Bacillales</taxon>
        <taxon>Staphylococcaceae</taxon>
        <taxon>Macrococcus</taxon>
    </lineage>
</organism>
<dbReference type="AlphaFoldDB" id="A0A9Q8FNS5"/>
<dbReference type="EMBL" id="SCWD01000006">
    <property type="protein sequence ID" value="TDL95500.1"/>
    <property type="molecule type" value="Genomic_DNA"/>
</dbReference>
<dbReference type="Gene3D" id="3.30.300.280">
    <property type="entry name" value="S-adenosylmethionine synthetase, C-terminal domain"/>
    <property type="match status" value="1"/>
</dbReference>
<dbReference type="InterPro" id="IPR042544">
    <property type="entry name" value="AdoMet_synthase_3"/>
</dbReference>
<evidence type="ECO:0000313" key="2">
    <source>
        <dbReference type="EMBL" id="TDL95500.1"/>
    </source>
</evidence>
<dbReference type="InterPro" id="IPR027790">
    <property type="entry name" value="AdoMet_synthase_2_family"/>
</dbReference>
<dbReference type="InterPro" id="IPR042543">
    <property type="entry name" value="AdoMet_synthase_2"/>
</dbReference>
<gene>
    <name evidence="2" type="ORF">ERX40_09965</name>
</gene>
<reference evidence="2 3" key="1">
    <citation type="submission" date="2019-01" db="EMBL/GenBank/DDBJ databases">
        <title>Draft genome sequences of the type strains of six Macrococcus species.</title>
        <authorList>
            <person name="Mazhar S."/>
            <person name="Altermann E."/>
            <person name="Hill C."/>
            <person name="Mcauliffe O."/>
        </authorList>
    </citation>
    <scope>NUCLEOTIDE SEQUENCE [LARGE SCALE GENOMIC DNA]</scope>
    <source>
        <strain evidence="2 3">ATCC 51828</strain>
    </source>
</reference>
<dbReference type="Pfam" id="PF01941">
    <property type="entry name" value="AdoMet_Synthase"/>
    <property type="match status" value="1"/>
</dbReference>
<keyword evidence="3" id="KW-1185">Reference proteome</keyword>
<protein>
    <submittedName>
        <fullName evidence="2">S-adenosylmethionine synthetase</fullName>
    </submittedName>
</protein>
<comment type="caution">
    <text evidence="2">The sequence shown here is derived from an EMBL/GenBank/DDBJ whole genome shotgun (WGS) entry which is preliminary data.</text>
</comment>
<accession>A0A9Q8FNS5</accession>
<dbReference type="PANTHER" id="PTHR36697:SF1">
    <property type="entry name" value="S-ADENOSYLMETHIONINE SYNTHASE"/>
    <property type="match status" value="1"/>
</dbReference>
<name>A0A9Q8FNS5_9STAP</name>
<dbReference type="Gene3D" id="3.30.300.10">
    <property type="match status" value="1"/>
</dbReference>